<dbReference type="PANTHER" id="PTHR46481">
    <property type="entry name" value="ZINC FINGER BED DOMAIN-CONTAINING PROTEIN 4"/>
    <property type="match status" value="1"/>
</dbReference>
<dbReference type="InterPro" id="IPR012337">
    <property type="entry name" value="RNaseH-like_sf"/>
</dbReference>
<dbReference type="PANTHER" id="PTHR46481:SF4">
    <property type="entry name" value="ZINC FINGER BED DOMAIN-CONTAINING PROTEIN 4"/>
    <property type="match status" value="1"/>
</dbReference>
<gene>
    <name evidence="2" type="ORF">G4P62_019828</name>
</gene>
<name>A0A9D2Y6L8_NOTFU</name>
<evidence type="ECO:0000313" key="3">
    <source>
        <dbReference type="Proteomes" id="UP000822369"/>
    </source>
</evidence>
<reference evidence="2" key="1">
    <citation type="submission" date="2020-03" db="EMBL/GenBank/DDBJ databases">
        <title>Intra-Species Differences in Population Size shape Life History and Genome Evolution.</title>
        <authorList>
            <person name="Willemsen D."/>
            <person name="Cui R."/>
            <person name="Valenzano D.R."/>
        </authorList>
    </citation>
    <scope>NUCLEOTIDE SEQUENCE</scope>
    <source>
        <strain evidence="2">GRZ</strain>
        <tissue evidence="2">Whole</tissue>
    </source>
</reference>
<protein>
    <submittedName>
        <fullName evidence="2">Zinc finger BED domain-containing protein 4-like</fullName>
    </submittedName>
</protein>
<evidence type="ECO:0000313" key="2">
    <source>
        <dbReference type="EMBL" id="KAF7214502.1"/>
    </source>
</evidence>
<dbReference type="AlphaFoldDB" id="A0A9D2Y6L8"/>
<feature type="compositionally biased region" description="Basic and acidic residues" evidence="1">
    <location>
        <begin position="388"/>
        <end position="402"/>
    </location>
</feature>
<feature type="region of interest" description="Disordered" evidence="1">
    <location>
        <begin position="375"/>
        <end position="402"/>
    </location>
</feature>
<dbReference type="EMBL" id="JAAVVJ010000010">
    <property type="protein sequence ID" value="KAF7214502.1"/>
    <property type="molecule type" value="Genomic_DNA"/>
</dbReference>
<comment type="caution">
    <text evidence="2">The sequence shown here is derived from an EMBL/GenBank/DDBJ whole genome shotgun (WGS) entry which is preliminary data.</text>
</comment>
<evidence type="ECO:0000256" key="1">
    <source>
        <dbReference type="SAM" id="MobiDB-lite"/>
    </source>
</evidence>
<dbReference type="Proteomes" id="UP000822369">
    <property type="component" value="Chromosome 10"/>
</dbReference>
<proteinExistence type="predicted"/>
<dbReference type="InterPro" id="IPR052035">
    <property type="entry name" value="ZnF_BED_domain_contain"/>
</dbReference>
<sequence length="402" mass="45768">MCTALNPRYQPPSRDDLSNTLIPAWYSVEKSNLIQKMAQVNKIAITCDGWTSVAQDHFLTVTVHYIYRGRMMQNVLSTEAVYESQTGLVVAKEILSIVEQFNLGQKVIAATVDNASKMDAALKNLNFEEGWFAHTLNLAAQKVYDIPAVSSWCAKIRSVVVWLKRSSLSKTVLREKQRLLNLPEHNVILDIKTLCNSLFLMVERFTEQFDAIQAAVLDQRLRKPMEKDKLEGFTCTDLTKAEMFVKCMQVLYTSTMCVSSEKLPTCSQIIPILMKLEAHFRQSDEDTVFTSSMKGKVWGSLQNRYQVSAEHMNTNKYRGSITFKYPYYILCLKDENLQKFLKEATLMDPRFKGKLDEGEAADIWDRLEKAAVANATAAVEQPPIEDPQADRVMDDAEMKPEK</sequence>
<dbReference type="SUPFAM" id="SSF53098">
    <property type="entry name" value="Ribonuclease H-like"/>
    <property type="match status" value="1"/>
</dbReference>
<feature type="non-terminal residue" evidence="2">
    <location>
        <position position="1"/>
    </location>
</feature>
<organism evidence="2 3">
    <name type="scientific">Nothobranchius furzeri</name>
    <name type="common">Turquoise killifish</name>
    <dbReference type="NCBI Taxonomy" id="105023"/>
    <lineage>
        <taxon>Eukaryota</taxon>
        <taxon>Metazoa</taxon>
        <taxon>Chordata</taxon>
        <taxon>Craniata</taxon>
        <taxon>Vertebrata</taxon>
        <taxon>Euteleostomi</taxon>
        <taxon>Actinopterygii</taxon>
        <taxon>Neopterygii</taxon>
        <taxon>Teleostei</taxon>
        <taxon>Neoteleostei</taxon>
        <taxon>Acanthomorphata</taxon>
        <taxon>Ovalentaria</taxon>
        <taxon>Atherinomorphae</taxon>
        <taxon>Cyprinodontiformes</taxon>
        <taxon>Nothobranchiidae</taxon>
        <taxon>Nothobranchius</taxon>
    </lineage>
</organism>
<accession>A0A9D2Y6L8</accession>